<comment type="caution">
    <text evidence="2">The sequence shown here is derived from an EMBL/GenBank/DDBJ whole genome shotgun (WGS) entry which is preliminary data.</text>
</comment>
<evidence type="ECO:0000256" key="1">
    <source>
        <dbReference type="SAM" id="MobiDB-lite"/>
    </source>
</evidence>
<protein>
    <submittedName>
        <fullName evidence="2">Uncharacterized protein</fullName>
    </submittedName>
</protein>
<dbReference type="EMBL" id="JACHOV010000004">
    <property type="protein sequence ID" value="MBB4640952.1"/>
    <property type="molecule type" value="Genomic_DNA"/>
</dbReference>
<gene>
    <name evidence="2" type="ORF">HNQ99_001256</name>
</gene>
<dbReference type="Proteomes" id="UP000575068">
    <property type="component" value="Unassembled WGS sequence"/>
</dbReference>
<name>A0A840HS29_9SPHN</name>
<organism evidence="2 3">
    <name type="scientific">Rhizorhapis suberifaciens</name>
    <name type="common">corky root of lettuce</name>
    <dbReference type="NCBI Taxonomy" id="13656"/>
    <lineage>
        <taxon>Bacteria</taxon>
        <taxon>Pseudomonadati</taxon>
        <taxon>Pseudomonadota</taxon>
        <taxon>Alphaproteobacteria</taxon>
        <taxon>Sphingomonadales</taxon>
        <taxon>Sphingomonadaceae</taxon>
        <taxon>Rhizorhapis</taxon>
    </lineage>
</organism>
<evidence type="ECO:0000313" key="2">
    <source>
        <dbReference type="EMBL" id="MBB4640952.1"/>
    </source>
</evidence>
<proteinExistence type="predicted"/>
<keyword evidence="3" id="KW-1185">Reference proteome</keyword>
<dbReference type="AlphaFoldDB" id="A0A840HS29"/>
<accession>A0A840HS29</accession>
<evidence type="ECO:0000313" key="3">
    <source>
        <dbReference type="Proteomes" id="UP000575068"/>
    </source>
</evidence>
<sequence>MAVVDDDTAHVGIWRSPASPPLRQRDGDGHVSRVGLHGQ</sequence>
<reference evidence="2 3" key="1">
    <citation type="submission" date="2020-08" db="EMBL/GenBank/DDBJ databases">
        <title>Genomic Encyclopedia of Type Strains, Phase IV (KMG-IV): sequencing the most valuable type-strain genomes for metagenomic binning, comparative biology and taxonomic classification.</title>
        <authorList>
            <person name="Goeker M."/>
        </authorList>
    </citation>
    <scope>NUCLEOTIDE SEQUENCE [LARGE SCALE GENOMIC DNA]</scope>
    <source>
        <strain evidence="2 3">DSM 7465</strain>
    </source>
</reference>
<feature type="region of interest" description="Disordered" evidence="1">
    <location>
        <begin position="1"/>
        <end position="39"/>
    </location>
</feature>